<dbReference type="Gene3D" id="3.30.50.10">
    <property type="entry name" value="Erythroid Transcription Factor GATA-1, subunit A"/>
    <property type="match status" value="1"/>
</dbReference>
<sequence length="515" mass="58475">MSFGWSAGDIAQAISVIFKTVKALDDAEGAPADFRNTVTFFQSVNLTLQRLQSLISIGKNSSYGDQIRKEVEIIKPSLERFLAISQTFESSLGDKATPGRWKHIPKKLLWRFKDSKAVRNLKSEIKDHLPVLDKWMLLSMIEIIQDLPAELQKHFTGVLNDQMVSILQLQLNPIHDELRMARTEGREHYKSFFSEFEQSILKLSSLQLDIASQSHTTQRNFDKVMSKLENKTSYDDAVKVINEHTTNTLKDMFRNSQALPHASFQQAGTIRTGEGIPIVKSSPTVSSQLFDQEVGNIELLRKVLRLANLMEPSRALNPVLLPKYHITFRDALGRRPRILQYDTFMNFKVLSMRLHFYSNLLSGQLEDAGWSEGHIYSKIVQLKPYYRPIHGRGRYSLVAASLCQMEVRESDINDVDERSNAVQEQSSINTSEAIESDIIHFSRLVYLTGPNRCHSCNGPETSEWKTQPDGARTLCNACESNSTRLNRYEMMEITEMLRGLPSRSRGSALGCRGGL</sequence>
<dbReference type="KEGG" id="ssl:SS1G_03775"/>
<proteinExistence type="predicted"/>
<evidence type="ECO:0000313" key="2">
    <source>
        <dbReference type="EMBL" id="EDO01301.1"/>
    </source>
</evidence>
<dbReference type="GO" id="GO:0006355">
    <property type="term" value="P:regulation of DNA-templated transcription"/>
    <property type="evidence" value="ECO:0007669"/>
    <property type="project" value="InterPro"/>
</dbReference>
<accession>A7EEN5</accession>
<evidence type="ECO:0000259" key="1">
    <source>
        <dbReference type="SMART" id="SM00401"/>
    </source>
</evidence>
<reference evidence="3" key="1">
    <citation type="journal article" date="2011" name="PLoS Genet.">
        <title>Genomic analysis of the necrotrophic fungal pathogens Sclerotinia sclerotiorum and Botrytis cinerea.</title>
        <authorList>
            <person name="Amselem J."/>
            <person name="Cuomo C.A."/>
            <person name="van Kan J.A."/>
            <person name="Viaud M."/>
            <person name="Benito E.P."/>
            <person name="Couloux A."/>
            <person name="Coutinho P.M."/>
            <person name="de Vries R.P."/>
            <person name="Dyer P.S."/>
            <person name="Fillinger S."/>
            <person name="Fournier E."/>
            <person name="Gout L."/>
            <person name="Hahn M."/>
            <person name="Kohn L."/>
            <person name="Lapalu N."/>
            <person name="Plummer K.M."/>
            <person name="Pradier J.M."/>
            <person name="Quevillon E."/>
            <person name="Sharon A."/>
            <person name="Simon A."/>
            <person name="ten Have A."/>
            <person name="Tudzynski B."/>
            <person name="Tudzynski P."/>
            <person name="Wincker P."/>
            <person name="Andrew M."/>
            <person name="Anthouard V."/>
            <person name="Beever R.E."/>
            <person name="Beffa R."/>
            <person name="Benoit I."/>
            <person name="Bouzid O."/>
            <person name="Brault B."/>
            <person name="Chen Z."/>
            <person name="Choquer M."/>
            <person name="Collemare J."/>
            <person name="Cotton P."/>
            <person name="Danchin E.G."/>
            <person name="Da Silva C."/>
            <person name="Gautier A."/>
            <person name="Giraud C."/>
            <person name="Giraud T."/>
            <person name="Gonzalez C."/>
            <person name="Grossetete S."/>
            <person name="Guldener U."/>
            <person name="Henrissat B."/>
            <person name="Howlett B.J."/>
            <person name="Kodira C."/>
            <person name="Kretschmer M."/>
            <person name="Lappartient A."/>
            <person name="Leroch M."/>
            <person name="Levis C."/>
            <person name="Mauceli E."/>
            <person name="Neuveglise C."/>
            <person name="Oeser B."/>
            <person name="Pearson M."/>
            <person name="Poulain J."/>
            <person name="Poussereau N."/>
            <person name="Quesneville H."/>
            <person name="Rascle C."/>
            <person name="Schumacher J."/>
            <person name="Segurens B."/>
            <person name="Sexton A."/>
            <person name="Silva E."/>
            <person name="Sirven C."/>
            <person name="Soanes D.M."/>
            <person name="Talbot N.J."/>
            <person name="Templeton M."/>
            <person name="Yandava C."/>
            <person name="Yarden O."/>
            <person name="Zeng Q."/>
            <person name="Rollins J.A."/>
            <person name="Lebrun M.H."/>
            <person name="Dickman M."/>
        </authorList>
    </citation>
    <scope>NUCLEOTIDE SEQUENCE [LARGE SCALE GENOMIC DNA]</scope>
    <source>
        <strain evidence="3">ATCC 18683 / 1980 / Ss-1</strain>
    </source>
</reference>
<dbReference type="EMBL" id="CH476624">
    <property type="protein sequence ID" value="EDO01301.1"/>
    <property type="molecule type" value="Genomic_DNA"/>
</dbReference>
<dbReference type="RefSeq" id="XP_001595686.1">
    <property type="nucleotide sequence ID" value="XM_001595636.1"/>
</dbReference>
<dbReference type="InterPro" id="IPR000679">
    <property type="entry name" value="Znf_GATA"/>
</dbReference>
<feature type="domain" description="GATA-type" evidence="1">
    <location>
        <begin position="447"/>
        <end position="501"/>
    </location>
</feature>
<name>A7EEN5_SCLS1</name>
<organism evidence="2 3">
    <name type="scientific">Sclerotinia sclerotiorum (strain ATCC 18683 / 1980 / Ss-1)</name>
    <name type="common">White mold</name>
    <name type="synonym">Whetzelinia sclerotiorum</name>
    <dbReference type="NCBI Taxonomy" id="665079"/>
    <lineage>
        <taxon>Eukaryota</taxon>
        <taxon>Fungi</taxon>
        <taxon>Dikarya</taxon>
        <taxon>Ascomycota</taxon>
        <taxon>Pezizomycotina</taxon>
        <taxon>Leotiomycetes</taxon>
        <taxon>Helotiales</taxon>
        <taxon>Sclerotiniaceae</taxon>
        <taxon>Sclerotinia</taxon>
    </lineage>
</organism>
<dbReference type="SMART" id="SM00401">
    <property type="entry name" value="ZnF_GATA"/>
    <property type="match status" value="1"/>
</dbReference>
<dbReference type="InterPro" id="IPR013088">
    <property type="entry name" value="Znf_NHR/GATA"/>
</dbReference>
<dbReference type="AlphaFoldDB" id="A7EEN5"/>
<dbReference type="SUPFAM" id="SSF57716">
    <property type="entry name" value="Glucocorticoid receptor-like (DNA-binding domain)"/>
    <property type="match status" value="1"/>
</dbReference>
<dbReference type="PANTHER" id="PTHR38886">
    <property type="entry name" value="SESA DOMAIN-CONTAINING PROTEIN"/>
    <property type="match status" value="1"/>
</dbReference>
<keyword evidence="3" id="KW-1185">Reference proteome</keyword>
<dbReference type="HOGENOM" id="CLU_529099_0_0_1"/>
<dbReference type="GeneID" id="5491503"/>
<evidence type="ECO:0000313" key="3">
    <source>
        <dbReference type="Proteomes" id="UP000001312"/>
    </source>
</evidence>
<dbReference type="PANTHER" id="PTHR38886:SF1">
    <property type="entry name" value="NACHT-NTPASE AND P-LOOP NTPASES N-TERMINAL DOMAIN-CONTAINING PROTEIN"/>
    <property type="match status" value="1"/>
</dbReference>
<dbReference type="eggNOG" id="ENOG502SWB5">
    <property type="taxonomic scope" value="Eukaryota"/>
</dbReference>
<dbReference type="InParanoid" id="A7EEN5"/>
<protein>
    <recommendedName>
        <fullName evidence="1">GATA-type domain-containing protein</fullName>
    </recommendedName>
</protein>
<dbReference type="GO" id="GO:0043565">
    <property type="term" value="F:sequence-specific DNA binding"/>
    <property type="evidence" value="ECO:0007669"/>
    <property type="project" value="InterPro"/>
</dbReference>
<dbReference type="GO" id="GO:0008270">
    <property type="term" value="F:zinc ion binding"/>
    <property type="evidence" value="ECO:0007669"/>
    <property type="project" value="InterPro"/>
</dbReference>
<gene>
    <name evidence="2" type="ORF">SS1G_03775</name>
</gene>
<dbReference type="OMA" id="IMHARIV"/>
<dbReference type="Proteomes" id="UP000001312">
    <property type="component" value="Unassembled WGS sequence"/>
</dbReference>